<reference evidence="1 2" key="1">
    <citation type="submission" date="2021-01" db="EMBL/GenBank/DDBJ databases">
        <title>Whole genome shotgun sequence of Microbispora amethystogenes NBRC 101907.</title>
        <authorList>
            <person name="Komaki H."/>
            <person name="Tamura T."/>
        </authorList>
    </citation>
    <scope>NUCLEOTIDE SEQUENCE [LARGE SCALE GENOMIC DNA]</scope>
    <source>
        <strain evidence="1 2">NBRC 101907</strain>
    </source>
</reference>
<protein>
    <submittedName>
        <fullName evidence="1">Uncharacterized protein</fullName>
    </submittedName>
</protein>
<comment type="caution">
    <text evidence="1">The sequence shown here is derived from an EMBL/GenBank/DDBJ whole genome shotgun (WGS) entry which is preliminary data.</text>
</comment>
<sequence length="141" mass="15617">MVISDRYELNHPVAKGGMGEVWAGHDRQLVEMFLNDLEAGAASQQPLRSVTWPRPDEGDMHPLQYGSRCRTDCGSTEPRSVQLPTHGCRCGGWDSEFMDGRRGGAVPLAKNQEGKTARRHRKVMQPFRSNLQGRPGVCLSG</sequence>
<accession>A0ABQ4FN71</accession>
<keyword evidence="2" id="KW-1185">Reference proteome</keyword>
<evidence type="ECO:0000313" key="2">
    <source>
        <dbReference type="Proteomes" id="UP000651728"/>
    </source>
</evidence>
<organism evidence="1 2">
    <name type="scientific">Microbispora amethystogenes</name>
    <dbReference type="NCBI Taxonomy" id="1427754"/>
    <lineage>
        <taxon>Bacteria</taxon>
        <taxon>Bacillati</taxon>
        <taxon>Actinomycetota</taxon>
        <taxon>Actinomycetes</taxon>
        <taxon>Streptosporangiales</taxon>
        <taxon>Streptosporangiaceae</taxon>
        <taxon>Microbispora</taxon>
    </lineage>
</organism>
<gene>
    <name evidence="1" type="ORF">Mam01_64380</name>
</gene>
<dbReference type="EMBL" id="BOOB01000057">
    <property type="protein sequence ID" value="GIH36274.1"/>
    <property type="molecule type" value="Genomic_DNA"/>
</dbReference>
<name>A0ABQ4FN71_9ACTN</name>
<dbReference type="Gene3D" id="3.30.200.20">
    <property type="entry name" value="Phosphorylase Kinase, domain 1"/>
    <property type="match status" value="1"/>
</dbReference>
<proteinExistence type="predicted"/>
<dbReference type="Proteomes" id="UP000651728">
    <property type="component" value="Unassembled WGS sequence"/>
</dbReference>
<evidence type="ECO:0000313" key="1">
    <source>
        <dbReference type="EMBL" id="GIH36274.1"/>
    </source>
</evidence>